<organism evidence="1 2">
    <name type="scientific">Tahibacter aquaticus</name>
    <dbReference type="NCBI Taxonomy" id="520092"/>
    <lineage>
        <taxon>Bacteria</taxon>
        <taxon>Pseudomonadati</taxon>
        <taxon>Pseudomonadota</taxon>
        <taxon>Gammaproteobacteria</taxon>
        <taxon>Lysobacterales</taxon>
        <taxon>Rhodanobacteraceae</taxon>
        <taxon>Tahibacter</taxon>
    </lineage>
</organism>
<accession>A0A4V3DMJ5</accession>
<protein>
    <submittedName>
        <fullName evidence="1">Putative phage baseplate assembly protein</fullName>
    </submittedName>
</protein>
<dbReference type="AlphaFoldDB" id="A0A4V3DMJ5"/>
<dbReference type="EMBL" id="SNZH01000005">
    <property type="protein sequence ID" value="TDR44866.1"/>
    <property type="molecule type" value="Genomic_DNA"/>
</dbReference>
<dbReference type="Proteomes" id="UP000295293">
    <property type="component" value="Unassembled WGS sequence"/>
</dbReference>
<evidence type="ECO:0000313" key="1">
    <source>
        <dbReference type="EMBL" id="TDR44866.1"/>
    </source>
</evidence>
<dbReference type="OrthoDB" id="9796131at2"/>
<gene>
    <name evidence="1" type="ORF">DFR29_10547</name>
</gene>
<dbReference type="RefSeq" id="WP_133818385.1">
    <property type="nucleotide sequence ID" value="NZ_SNZH01000005.1"/>
</dbReference>
<reference evidence="1 2" key="1">
    <citation type="submission" date="2019-03" db="EMBL/GenBank/DDBJ databases">
        <title>Genomic Encyclopedia of Type Strains, Phase IV (KMG-IV): sequencing the most valuable type-strain genomes for metagenomic binning, comparative biology and taxonomic classification.</title>
        <authorList>
            <person name="Goeker M."/>
        </authorList>
    </citation>
    <scope>NUCLEOTIDE SEQUENCE [LARGE SCALE GENOMIC DNA]</scope>
    <source>
        <strain evidence="1 2">DSM 21667</strain>
    </source>
</reference>
<evidence type="ECO:0000313" key="2">
    <source>
        <dbReference type="Proteomes" id="UP000295293"/>
    </source>
</evidence>
<name>A0A4V3DMJ5_9GAMM</name>
<sequence length="828" mass="89768">MGALSGKIVDGEALQQRIDNLATHALNGVHLVFVQLLPAAAPTQAVLDLEFHNTLQLANILAAIGGGAAPHTIFPLSGGSRLRAGSAAGQVRVDQVLAGPAANQLRLRIRPIGDYSTYTLGVEFAQFDPLLAEISFKFRPACFNMNCAEVERPRALPPQPAIDYLAKDFDSFKHTLICAMQQRVPGWQPTSEADLDQVLIDLIAADADELSDFQDRMLNEAFLASARKRVSLARHARLMDYHIHQGNQASTWLAVEASAPTLLPGGIAAGFAAWTGQRWNDAGSRIFVATEALQCEPLLNRLGLYSWGGSVTALEAGSRSADLALPAPLNAANNADALVLRDLLNNGSGRLLIQQQLNPHTGTPTGRDPGARQLLHLLANAQAVFDPFAARWCVRVHWQDSDRLARRYCFIAQCSGVAVSDVSAFHGNLLPLAHGRPHRSILRAPGSPLGVTDPAALLHKDEAWYEPTAAWGVLAELPQAPLAYRRTPADGIAAPRSTLDVHVSGFATPWSEQSDLIESQDDSTHFLVETDEYRRSRLRFGNGSNGRALPEGAVLTCHYQVGSGIDGNVGSDAIRAFDRAANPALVQVWNPFDAVDGVQPEPVAEIIRRVPEAFRARQLRAVTLEDYARRAEELAGVAHARAAYAWTGSWRCVRVAIDPRGSTELDEALRLRIAAHLDAVRLIGEDLEVRPASYVPLDIAIHVCAHPDYWPEHLRRALELEFSDSYTADGRRGLFHADEWTFGQPLHASQLIGRALAVQGVGRVLHVGMRRLHGLSGPSLGTLTLPAGAPLPALQTLEVRSFEIIQVANDPSRLETGRLTLAISGGRR</sequence>
<comment type="caution">
    <text evidence="1">The sequence shown here is derived from an EMBL/GenBank/DDBJ whole genome shotgun (WGS) entry which is preliminary data.</text>
</comment>
<proteinExistence type="predicted"/>
<keyword evidence="2" id="KW-1185">Reference proteome</keyword>